<comment type="caution">
    <text evidence="2">The sequence shown here is derived from an EMBL/GenBank/DDBJ whole genome shotgun (WGS) entry which is preliminary data.</text>
</comment>
<gene>
    <name evidence="2" type="ORF">EYF80_038073</name>
</gene>
<organism evidence="2 3">
    <name type="scientific">Liparis tanakae</name>
    <name type="common">Tanaka's snailfish</name>
    <dbReference type="NCBI Taxonomy" id="230148"/>
    <lineage>
        <taxon>Eukaryota</taxon>
        <taxon>Metazoa</taxon>
        <taxon>Chordata</taxon>
        <taxon>Craniata</taxon>
        <taxon>Vertebrata</taxon>
        <taxon>Euteleostomi</taxon>
        <taxon>Actinopterygii</taxon>
        <taxon>Neopterygii</taxon>
        <taxon>Teleostei</taxon>
        <taxon>Neoteleostei</taxon>
        <taxon>Acanthomorphata</taxon>
        <taxon>Eupercaria</taxon>
        <taxon>Perciformes</taxon>
        <taxon>Cottioidei</taxon>
        <taxon>Cottales</taxon>
        <taxon>Liparidae</taxon>
        <taxon>Liparis</taxon>
    </lineage>
</organism>
<feature type="compositionally biased region" description="Basic and acidic residues" evidence="1">
    <location>
        <begin position="64"/>
        <end position="79"/>
    </location>
</feature>
<dbReference type="EMBL" id="SRLO01000572">
    <property type="protein sequence ID" value="TNN51723.1"/>
    <property type="molecule type" value="Genomic_DNA"/>
</dbReference>
<sequence length="147" mass="16493">MKREKEREGDNPHDSMTEKEEKEEILSSCIIHGKVREGLSMANASYRQKHYADCQPSHSCSIRDVSREDNNLEEKRKEPPFMGSSMNNLIPCVQRRFLLPEAELSLMSSVTTCGAILHICPAAGEVMEEDDPGEETLTLQPREGSGT</sequence>
<accession>A0A4Z2GFQ2</accession>
<dbReference type="Proteomes" id="UP000314294">
    <property type="component" value="Unassembled WGS sequence"/>
</dbReference>
<evidence type="ECO:0000256" key="1">
    <source>
        <dbReference type="SAM" id="MobiDB-lite"/>
    </source>
</evidence>
<dbReference type="AlphaFoldDB" id="A0A4Z2GFQ2"/>
<feature type="region of interest" description="Disordered" evidence="1">
    <location>
        <begin position="128"/>
        <end position="147"/>
    </location>
</feature>
<protein>
    <submittedName>
        <fullName evidence="2">Uncharacterized protein</fullName>
    </submittedName>
</protein>
<evidence type="ECO:0000313" key="3">
    <source>
        <dbReference type="Proteomes" id="UP000314294"/>
    </source>
</evidence>
<feature type="region of interest" description="Disordered" evidence="1">
    <location>
        <begin position="56"/>
        <end position="85"/>
    </location>
</feature>
<reference evidence="2 3" key="1">
    <citation type="submission" date="2019-03" db="EMBL/GenBank/DDBJ databases">
        <title>First draft genome of Liparis tanakae, snailfish: a comprehensive survey of snailfish specific genes.</title>
        <authorList>
            <person name="Kim W."/>
            <person name="Song I."/>
            <person name="Jeong J.-H."/>
            <person name="Kim D."/>
            <person name="Kim S."/>
            <person name="Ryu S."/>
            <person name="Song J.Y."/>
            <person name="Lee S.K."/>
        </authorList>
    </citation>
    <scope>NUCLEOTIDE SEQUENCE [LARGE SCALE GENOMIC DNA]</scope>
    <source>
        <tissue evidence="2">Muscle</tissue>
    </source>
</reference>
<evidence type="ECO:0000313" key="2">
    <source>
        <dbReference type="EMBL" id="TNN51723.1"/>
    </source>
</evidence>
<name>A0A4Z2GFQ2_9TELE</name>
<feature type="region of interest" description="Disordered" evidence="1">
    <location>
        <begin position="1"/>
        <end position="24"/>
    </location>
</feature>
<proteinExistence type="predicted"/>
<keyword evidence="3" id="KW-1185">Reference proteome</keyword>